<feature type="region of interest" description="Disordered" evidence="1">
    <location>
        <begin position="17"/>
        <end position="39"/>
    </location>
</feature>
<accession>A0A0L8VAT9</accession>
<evidence type="ECO:0000313" key="3">
    <source>
        <dbReference type="Proteomes" id="UP000036958"/>
    </source>
</evidence>
<organism evidence="2 3">
    <name type="scientific">Sunxiuqinia dokdonensis</name>
    <dbReference type="NCBI Taxonomy" id="1409788"/>
    <lineage>
        <taxon>Bacteria</taxon>
        <taxon>Pseudomonadati</taxon>
        <taxon>Bacteroidota</taxon>
        <taxon>Bacteroidia</taxon>
        <taxon>Marinilabiliales</taxon>
        <taxon>Prolixibacteraceae</taxon>
        <taxon>Sunxiuqinia</taxon>
    </lineage>
</organism>
<gene>
    <name evidence="2" type="ORF">NC99_16080</name>
</gene>
<dbReference type="EMBL" id="LGIA01000103">
    <property type="protein sequence ID" value="KOH45576.1"/>
    <property type="molecule type" value="Genomic_DNA"/>
</dbReference>
<dbReference type="AlphaFoldDB" id="A0A0L8VAT9"/>
<protein>
    <submittedName>
        <fullName evidence="2">Uncharacterized protein</fullName>
    </submittedName>
</protein>
<dbReference type="Proteomes" id="UP000036958">
    <property type="component" value="Unassembled WGS sequence"/>
</dbReference>
<name>A0A0L8VAT9_9BACT</name>
<reference evidence="3" key="1">
    <citation type="submission" date="2015-07" db="EMBL/GenBank/DDBJ databases">
        <title>Genome sequencing of Sunxiuqinia dokdonensis strain SK.</title>
        <authorList>
            <person name="Ahn S."/>
            <person name="Kim B.-C."/>
        </authorList>
    </citation>
    <scope>NUCLEOTIDE SEQUENCE [LARGE SCALE GENOMIC DNA]</scope>
    <source>
        <strain evidence="3">SK</strain>
    </source>
</reference>
<proteinExistence type="predicted"/>
<keyword evidence="3" id="KW-1185">Reference proteome</keyword>
<evidence type="ECO:0000313" key="2">
    <source>
        <dbReference type="EMBL" id="KOH45576.1"/>
    </source>
</evidence>
<evidence type="ECO:0000256" key="1">
    <source>
        <dbReference type="SAM" id="MobiDB-lite"/>
    </source>
</evidence>
<sequence length="39" mass="4936">MISVDFKERKRQNLVRKKFDRAYKHLKNNRKQLKNKRGY</sequence>
<comment type="caution">
    <text evidence="2">The sequence shown here is derived from an EMBL/GenBank/DDBJ whole genome shotgun (WGS) entry which is preliminary data.</text>
</comment>